<accession>A0ABD1EXY7</accession>
<feature type="region of interest" description="Disordered" evidence="1">
    <location>
        <begin position="128"/>
        <end position="168"/>
    </location>
</feature>
<dbReference type="Proteomes" id="UP001566132">
    <property type="component" value="Unassembled WGS sequence"/>
</dbReference>
<feature type="compositionally biased region" description="Polar residues" evidence="1">
    <location>
        <begin position="143"/>
        <end position="159"/>
    </location>
</feature>
<dbReference type="EMBL" id="JBDJPC010000004">
    <property type="protein sequence ID" value="KAL1505696.1"/>
    <property type="molecule type" value="Genomic_DNA"/>
</dbReference>
<evidence type="ECO:0000256" key="1">
    <source>
        <dbReference type="SAM" id="MobiDB-lite"/>
    </source>
</evidence>
<protein>
    <submittedName>
        <fullName evidence="2">Uncharacterized protein</fullName>
    </submittedName>
</protein>
<evidence type="ECO:0000313" key="2">
    <source>
        <dbReference type="EMBL" id="KAL1505696.1"/>
    </source>
</evidence>
<evidence type="ECO:0000313" key="3">
    <source>
        <dbReference type="Proteomes" id="UP001566132"/>
    </source>
</evidence>
<name>A0ABD1EXY7_HYPHA</name>
<sequence>MFCTIIYICFDEFQCNELSNETPDDKPENKNLLINPDCPIGLIRDYITNNLRLSGEIAENYELCSLKATLLDTRQCSPTTCGLDILTNKETYYIALPNENPENSKLIIPLLNQCSSEFLEFLSIQRRKSSSKPRKKFSKMSKTQSTPFSIPGSSLTTLQKNKESKNLE</sequence>
<keyword evidence="3" id="KW-1185">Reference proteome</keyword>
<gene>
    <name evidence="2" type="ORF">ABEB36_005201</name>
</gene>
<organism evidence="2 3">
    <name type="scientific">Hypothenemus hampei</name>
    <name type="common">Coffee berry borer</name>
    <dbReference type="NCBI Taxonomy" id="57062"/>
    <lineage>
        <taxon>Eukaryota</taxon>
        <taxon>Metazoa</taxon>
        <taxon>Ecdysozoa</taxon>
        <taxon>Arthropoda</taxon>
        <taxon>Hexapoda</taxon>
        <taxon>Insecta</taxon>
        <taxon>Pterygota</taxon>
        <taxon>Neoptera</taxon>
        <taxon>Endopterygota</taxon>
        <taxon>Coleoptera</taxon>
        <taxon>Polyphaga</taxon>
        <taxon>Cucujiformia</taxon>
        <taxon>Curculionidae</taxon>
        <taxon>Scolytinae</taxon>
        <taxon>Hypothenemus</taxon>
    </lineage>
</organism>
<proteinExistence type="predicted"/>
<feature type="compositionally biased region" description="Basic residues" evidence="1">
    <location>
        <begin position="128"/>
        <end position="139"/>
    </location>
</feature>
<reference evidence="2 3" key="1">
    <citation type="submission" date="2024-05" db="EMBL/GenBank/DDBJ databases">
        <title>Genetic variation in Jamaican populations of the coffee berry borer (Hypothenemus hampei).</title>
        <authorList>
            <person name="Errbii M."/>
            <person name="Myrie A."/>
        </authorList>
    </citation>
    <scope>NUCLEOTIDE SEQUENCE [LARGE SCALE GENOMIC DNA]</scope>
    <source>
        <strain evidence="2">JA-Hopewell-2020-01-JO</strain>
        <tissue evidence="2">Whole body</tissue>
    </source>
</reference>
<dbReference type="AlphaFoldDB" id="A0ABD1EXY7"/>
<comment type="caution">
    <text evidence="2">The sequence shown here is derived from an EMBL/GenBank/DDBJ whole genome shotgun (WGS) entry which is preliminary data.</text>
</comment>